<comment type="caution">
    <text evidence="8">The sequence shown here is derived from an EMBL/GenBank/DDBJ whole genome shotgun (WGS) entry which is preliminary data.</text>
</comment>
<dbReference type="GO" id="GO:0000166">
    <property type="term" value="F:nucleotide binding"/>
    <property type="evidence" value="ECO:0007669"/>
    <property type="project" value="UniProtKB-KW"/>
</dbReference>
<dbReference type="EMBL" id="ASPP01005888">
    <property type="protein sequence ID" value="ETO29704.1"/>
    <property type="molecule type" value="Genomic_DNA"/>
</dbReference>
<evidence type="ECO:0000259" key="7">
    <source>
        <dbReference type="SMART" id="SM00839"/>
    </source>
</evidence>
<dbReference type="InterPro" id="IPR014362">
    <property type="entry name" value="Glu_DH"/>
</dbReference>
<feature type="binding site" evidence="5">
    <location>
        <position position="301"/>
    </location>
    <ligand>
        <name>NAD(+)</name>
        <dbReference type="ChEBI" id="CHEBI:57540"/>
    </ligand>
</feature>
<evidence type="ECO:0000256" key="4">
    <source>
        <dbReference type="PIRSR" id="PIRSR000185-1"/>
    </source>
</evidence>
<evidence type="ECO:0000313" key="8">
    <source>
        <dbReference type="EMBL" id="ETO29704.1"/>
    </source>
</evidence>
<dbReference type="PIRSF" id="PIRSF000185">
    <property type="entry name" value="Glu_DH"/>
    <property type="match status" value="1"/>
</dbReference>
<keyword evidence="9" id="KW-1185">Reference proteome</keyword>
<dbReference type="OrthoDB" id="6718861at2759"/>
<feature type="domain" description="Glutamate/phenylalanine/leucine/valine/L-tryptophan dehydrogenase C-terminal" evidence="7">
    <location>
        <begin position="256"/>
        <end position="513"/>
    </location>
</feature>
<protein>
    <recommendedName>
        <fullName evidence="3">Glutamate dehydrogenase</fullName>
    </recommendedName>
</protein>
<feature type="site" description="Important for catalysis" evidence="6">
    <location>
        <position position="217"/>
    </location>
</feature>
<evidence type="ECO:0000256" key="5">
    <source>
        <dbReference type="PIRSR" id="PIRSR000185-2"/>
    </source>
</evidence>
<dbReference type="OMA" id="WMVYKCA"/>
<dbReference type="AlphaFoldDB" id="X6NV69"/>
<comment type="similarity">
    <text evidence="1 3">Belongs to the Glu/Leu/Phe/Val dehydrogenases family.</text>
</comment>
<dbReference type="InterPro" id="IPR036291">
    <property type="entry name" value="NAD(P)-bd_dom_sf"/>
</dbReference>
<dbReference type="SMART" id="SM00839">
    <property type="entry name" value="ELFV_dehydrog"/>
    <property type="match status" value="1"/>
</dbReference>
<dbReference type="Pfam" id="PF00208">
    <property type="entry name" value="ELFV_dehydrog"/>
    <property type="match status" value="1"/>
</dbReference>
<sequence length="513" mass="57299">MFGVALRRYTRFNKRTFSTVVTKNFRLASRTSPVKQTTFSKILRVSPYGVQSRRFAESSAPHGEGKDFLNDTRKFFDGAASLCDVNPGILKILEECRTVFRITFPFRDDEGNLHTVYAYRAQHSHHRLPVKGGIRVSEEVDLQETMALAMLMTWKCACLDKQILEKIKQRKLGAKGGIRLNPKQLSPREMEKVIRAYATELICFQVIGPGIDVPAPDIGTGSREMAWVRDQYQMMHRWDTDGPGVVTGKPREVGGIDGRTEATGLGVYYALKHFFDRVADFRNDIGVGLSGKTVVVQGFGNVGYHAAKFMSQDCKVIAIGEFNGFLYDKNGIDVEALHKHWLKHGTFQGYAKGTFSKDSVKVLETECDILIPAAKEMVINEGNMKNIRAKVIAEAANGPTSFRAHKHLTQNGVIILPDMYMNAGGVVVSYFEWLKNLSHVRWGRLTKRMEGNRGHAIVSALKQVTTLTPKMEELIGQGASERDFTYSGLEDSMADALGQICTYAKNKVLTALK</sequence>
<dbReference type="InterPro" id="IPR033922">
    <property type="entry name" value="NAD_bind_Glu_DH"/>
</dbReference>
<dbReference type="Gene3D" id="3.40.50.720">
    <property type="entry name" value="NAD(P)-binding Rossmann-like Domain"/>
    <property type="match status" value="1"/>
</dbReference>
<dbReference type="InterPro" id="IPR006097">
    <property type="entry name" value="Glu/Leu/Phe/Val/Trp_DH_dimer"/>
</dbReference>
<feature type="binding site" evidence="5">
    <location>
        <position position="155"/>
    </location>
    <ligand>
        <name>substrate</name>
    </ligand>
</feature>
<dbReference type="GO" id="GO:0006538">
    <property type="term" value="P:L-glutamate catabolic process"/>
    <property type="evidence" value="ECO:0007669"/>
    <property type="project" value="TreeGrafter"/>
</dbReference>
<accession>X6NV69</accession>
<feature type="active site" description="Proton donor" evidence="4">
    <location>
        <position position="175"/>
    </location>
</feature>
<dbReference type="Proteomes" id="UP000023152">
    <property type="component" value="Unassembled WGS sequence"/>
</dbReference>
<evidence type="ECO:0000256" key="3">
    <source>
        <dbReference type="PIRNR" id="PIRNR000185"/>
    </source>
</evidence>
<evidence type="ECO:0000313" key="9">
    <source>
        <dbReference type="Proteomes" id="UP000023152"/>
    </source>
</evidence>
<feature type="binding site" evidence="5">
    <location>
        <position position="263"/>
    </location>
    <ligand>
        <name>NAD(+)</name>
        <dbReference type="ChEBI" id="CHEBI:57540"/>
    </ligand>
</feature>
<reference evidence="8 9" key="1">
    <citation type="journal article" date="2013" name="Curr. Biol.">
        <title>The Genome of the Foraminiferan Reticulomyxa filosa.</title>
        <authorList>
            <person name="Glockner G."/>
            <person name="Hulsmann N."/>
            <person name="Schleicher M."/>
            <person name="Noegel A.A."/>
            <person name="Eichinger L."/>
            <person name="Gallinger C."/>
            <person name="Pawlowski J."/>
            <person name="Sierra R."/>
            <person name="Euteneuer U."/>
            <person name="Pillet L."/>
            <person name="Moustafa A."/>
            <person name="Platzer M."/>
            <person name="Groth M."/>
            <person name="Szafranski K."/>
            <person name="Schliwa M."/>
        </authorList>
    </citation>
    <scope>NUCLEOTIDE SEQUENCE [LARGE SCALE GENOMIC DNA]</scope>
</reference>
<feature type="binding site" evidence="5">
    <location>
        <position position="429"/>
    </location>
    <ligand>
        <name>substrate</name>
    </ligand>
</feature>
<keyword evidence="5" id="KW-0547">Nucleotide-binding</keyword>
<dbReference type="GO" id="GO:0004352">
    <property type="term" value="F:glutamate dehydrogenase (NAD+) activity"/>
    <property type="evidence" value="ECO:0007669"/>
    <property type="project" value="TreeGrafter"/>
</dbReference>
<dbReference type="GO" id="GO:0005739">
    <property type="term" value="C:mitochondrion"/>
    <property type="evidence" value="ECO:0007669"/>
    <property type="project" value="TreeGrafter"/>
</dbReference>
<dbReference type="InterPro" id="IPR046346">
    <property type="entry name" value="Aminoacid_DH-like_N_sf"/>
</dbReference>
<evidence type="ECO:0000256" key="2">
    <source>
        <dbReference type="ARBA" id="ARBA00023002"/>
    </source>
</evidence>
<dbReference type="Pfam" id="PF02812">
    <property type="entry name" value="ELFV_dehydrog_N"/>
    <property type="match status" value="1"/>
</dbReference>
<dbReference type="InterPro" id="IPR006096">
    <property type="entry name" value="Glu/Leu/Phe/Val/Trp_DH_C"/>
</dbReference>
<dbReference type="SUPFAM" id="SSF51735">
    <property type="entry name" value="NAD(P)-binding Rossmann-fold domains"/>
    <property type="match status" value="1"/>
</dbReference>
<name>X6NV69_RETFI</name>
<evidence type="ECO:0000256" key="1">
    <source>
        <dbReference type="ARBA" id="ARBA00006382"/>
    </source>
</evidence>
<gene>
    <name evidence="8" type="ORF">RFI_07418</name>
</gene>
<dbReference type="CDD" id="cd01076">
    <property type="entry name" value="NAD_bind_1_Glu_DH"/>
    <property type="match status" value="1"/>
</dbReference>
<keyword evidence="2 3" id="KW-0560">Oxidoreductase</keyword>
<evidence type="ECO:0000256" key="6">
    <source>
        <dbReference type="PIRSR" id="PIRSR000185-3"/>
    </source>
</evidence>
<proteinExistence type="inferred from homology"/>
<dbReference type="Gene3D" id="3.40.50.10860">
    <property type="entry name" value="Leucine Dehydrogenase, chain A, domain 1"/>
    <property type="match status" value="1"/>
</dbReference>
<feature type="binding site" evidence="5">
    <location>
        <position position="131"/>
    </location>
    <ligand>
        <name>substrate</name>
    </ligand>
</feature>
<organism evidence="8 9">
    <name type="scientific">Reticulomyxa filosa</name>
    <dbReference type="NCBI Taxonomy" id="46433"/>
    <lineage>
        <taxon>Eukaryota</taxon>
        <taxon>Sar</taxon>
        <taxon>Rhizaria</taxon>
        <taxon>Retaria</taxon>
        <taxon>Foraminifera</taxon>
        <taxon>Monothalamids</taxon>
        <taxon>Reticulomyxidae</taxon>
        <taxon>Reticulomyxa</taxon>
    </lineage>
</organism>
<keyword evidence="5" id="KW-0520">NAD</keyword>
<dbReference type="SUPFAM" id="SSF53223">
    <property type="entry name" value="Aminoacid dehydrogenase-like, N-terminal domain"/>
    <property type="match status" value="1"/>
</dbReference>
<dbReference type="PANTHER" id="PTHR11606:SF13">
    <property type="entry name" value="GLUTAMATE DEHYDROGENASE 1, MITOCHONDRIAL"/>
    <property type="match status" value="1"/>
</dbReference>
<dbReference type="PANTHER" id="PTHR11606">
    <property type="entry name" value="GLUTAMATE DEHYDROGENASE"/>
    <property type="match status" value="1"/>
</dbReference>